<dbReference type="PANTHER" id="PTHR43883:SF1">
    <property type="entry name" value="GLUCONOKINASE"/>
    <property type="match status" value="1"/>
</dbReference>
<protein>
    <submittedName>
        <fullName evidence="2">RNA ligase 2</fullName>
    </submittedName>
</protein>
<reference evidence="2" key="1">
    <citation type="journal article" date="2021" name="Proc. Natl. Acad. Sci. U.S.A.">
        <title>A Catalog of Tens of Thousands of Viruses from Human Metagenomes Reveals Hidden Associations with Chronic Diseases.</title>
        <authorList>
            <person name="Tisza M.J."/>
            <person name="Buck C.B."/>
        </authorList>
    </citation>
    <scope>NUCLEOTIDE SEQUENCE</scope>
    <source>
        <strain evidence="2">CtNQV2</strain>
    </source>
</reference>
<dbReference type="GO" id="GO:0016874">
    <property type="term" value="F:ligase activity"/>
    <property type="evidence" value="ECO:0007669"/>
    <property type="project" value="UniProtKB-KW"/>
</dbReference>
<organism evidence="2">
    <name type="scientific">Myoviridae sp. ctNQV2</name>
    <dbReference type="NCBI Taxonomy" id="2827683"/>
    <lineage>
        <taxon>Viruses</taxon>
        <taxon>Duplodnaviria</taxon>
        <taxon>Heunggongvirae</taxon>
        <taxon>Uroviricota</taxon>
        <taxon>Caudoviricetes</taxon>
    </lineage>
</organism>
<evidence type="ECO:0000259" key="1">
    <source>
        <dbReference type="Pfam" id="PF09414"/>
    </source>
</evidence>
<keyword evidence="2" id="KW-0436">Ligase</keyword>
<dbReference type="Gene3D" id="3.30.470.30">
    <property type="entry name" value="DNA ligase/mRNA capping enzyme"/>
    <property type="match status" value="1"/>
</dbReference>
<accession>A0A8S5RYZ1</accession>
<dbReference type="PANTHER" id="PTHR43883">
    <property type="entry name" value="SLR0207 PROTEIN"/>
    <property type="match status" value="1"/>
</dbReference>
<dbReference type="Pfam" id="PF09414">
    <property type="entry name" value="RNA_ligase"/>
    <property type="match status" value="1"/>
</dbReference>
<evidence type="ECO:0000313" key="2">
    <source>
        <dbReference type="EMBL" id="DAF43857.1"/>
    </source>
</evidence>
<sequence>METTKYPRTYHLPFSEGLQNDDRKVEDGWWEHLKGKILVLTEKMDGSNSYICRDGVYARSHATVTDNPWDKNLFERGGTYDQVKGWLAENEGIYGENMYGIHSIEYNKLPSYFFMFAARDDKRWYSWKEVEELSSILGIEHVPVLEIRRFETVSELEQAIAFHMKNGSKYGDTIEGVVVRNIESFPLDDFSKNVVKYVRKNHVQTDEHWKKNWKRAKLIYEY</sequence>
<proteinExistence type="predicted"/>
<dbReference type="InterPro" id="IPR052732">
    <property type="entry name" value="Cell-binding_unc_protein"/>
</dbReference>
<dbReference type="SUPFAM" id="SSF56091">
    <property type="entry name" value="DNA ligase/mRNA capping enzyme, catalytic domain"/>
    <property type="match status" value="1"/>
</dbReference>
<dbReference type="EMBL" id="BK032510">
    <property type="protein sequence ID" value="DAF43857.1"/>
    <property type="molecule type" value="Genomic_DNA"/>
</dbReference>
<dbReference type="InterPro" id="IPR021122">
    <property type="entry name" value="RNA_ligase_dom_REL/Rnl2"/>
</dbReference>
<feature type="domain" description="RNA ligase" evidence="1">
    <location>
        <begin position="38"/>
        <end position="198"/>
    </location>
</feature>
<name>A0A8S5RYZ1_9CAUD</name>